<protein>
    <submittedName>
        <fullName evidence="1">Uncharacterized protein</fullName>
    </submittedName>
</protein>
<reference evidence="1 2" key="1">
    <citation type="submission" date="2024-02" db="EMBL/GenBank/DDBJ databases">
        <authorList>
            <person name="Chen Y."/>
            <person name="Shah S."/>
            <person name="Dougan E. K."/>
            <person name="Thang M."/>
            <person name="Chan C."/>
        </authorList>
    </citation>
    <scope>NUCLEOTIDE SEQUENCE [LARGE SCALE GENOMIC DNA]</scope>
</reference>
<name>A0ABP0JWS9_9DINO</name>
<comment type="caution">
    <text evidence="1">The sequence shown here is derived from an EMBL/GenBank/DDBJ whole genome shotgun (WGS) entry which is preliminary data.</text>
</comment>
<dbReference type="EMBL" id="CAXAMN010006680">
    <property type="protein sequence ID" value="CAK9018769.1"/>
    <property type="molecule type" value="Genomic_DNA"/>
</dbReference>
<organism evidence="1 2">
    <name type="scientific">Durusdinium trenchii</name>
    <dbReference type="NCBI Taxonomy" id="1381693"/>
    <lineage>
        <taxon>Eukaryota</taxon>
        <taxon>Sar</taxon>
        <taxon>Alveolata</taxon>
        <taxon>Dinophyceae</taxon>
        <taxon>Suessiales</taxon>
        <taxon>Symbiodiniaceae</taxon>
        <taxon>Durusdinium</taxon>
    </lineage>
</organism>
<dbReference type="Proteomes" id="UP001642484">
    <property type="component" value="Unassembled WGS sequence"/>
</dbReference>
<accession>A0ABP0JWS9</accession>
<feature type="non-terminal residue" evidence="1">
    <location>
        <position position="103"/>
    </location>
</feature>
<sequence>MMVSFYLEATRSTTWIPSRVCCGIFWERYKGIDDVCPHDPELTIPFFLHGDEGRGQCHRPVLVLAAQPIIGWKGEECVTSTQHTFTTRLLLTVIPAQHYAANG</sequence>
<keyword evidence="2" id="KW-1185">Reference proteome</keyword>
<proteinExistence type="predicted"/>
<gene>
    <name evidence="1" type="ORF">CCMP2556_LOCUS13407</name>
</gene>
<evidence type="ECO:0000313" key="2">
    <source>
        <dbReference type="Proteomes" id="UP001642484"/>
    </source>
</evidence>
<evidence type="ECO:0000313" key="1">
    <source>
        <dbReference type="EMBL" id="CAK9018769.1"/>
    </source>
</evidence>